<protein>
    <submittedName>
        <fullName evidence="3">Putative glycosyltransferase EpsD</fullName>
        <ecNumber evidence="3">2.4.-.-</ecNumber>
    </submittedName>
</protein>
<dbReference type="EC" id="2.4.-.-" evidence="3"/>
<evidence type="ECO:0000259" key="1">
    <source>
        <dbReference type="Pfam" id="PF00534"/>
    </source>
</evidence>
<dbReference type="PANTHER" id="PTHR12526:SF630">
    <property type="entry name" value="GLYCOSYLTRANSFERASE"/>
    <property type="match status" value="1"/>
</dbReference>
<feature type="domain" description="Glycosyltransferase subfamily 4-like N-terminal" evidence="2">
    <location>
        <begin position="24"/>
        <end position="148"/>
    </location>
</feature>
<dbReference type="EMBL" id="AP018449">
    <property type="protein sequence ID" value="BBB90124.1"/>
    <property type="molecule type" value="Genomic_DNA"/>
</dbReference>
<dbReference type="OrthoDB" id="3199616at2"/>
<dbReference type="RefSeq" id="WP_158618630.1">
    <property type="nucleotide sequence ID" value="NZ_AP018449.1"/>
</dbReference>
<keyword evidence="3" id="KW-0328">Glycosyltransferase</keyword>
<dbReference type="Proteomes" id="UP000276437">
    <property type="component" value="Chromosome"/>
</dbReference>
<sequence length="385" mass="44298">MKKTKIAHIMTINWNMEKLLIDKMVGLKEKGYDVELISSGGEYVEKIRNRGFVYHTVYISRKIEPVKDLQSIYKLYKLFKTQKYDIVHTHTAKAGFTGRIAAKLAGIPLIIHTTHGLPFYEGQSKWKYNFYRLLEKFAATACHYIFNQNYDDYYKVINNSIKDEKHVYYEGNGVNVKRLNAIAQAVNVEEKKKELGLAADSFIIGYFARFEPVKGHKSFICAVEKLVADYKNVVCILGGRGPLEDEIKELVTAKKLDKHFKFLGFRDDVHELLKITDLVVLASEKEGIPRILMESMCIGTPVVATNVIGTKELVVDDECGLLVEYLDVDGLYNAMKTIYAHPEKRRQFVQNGKERIIKEFNEDVVVKRIHDKYQEILGNQRLKTV</sequence>
<evidence type="ECO:0000313" key="4">
    <source>
        <dbReference type="Proteomes" id="UP000276437"/>
    </source>
</evidence>
<dbReference type="GO" id="GO:0016757">
    <property type="term" value="F:glycosyltransferase activity"/>
    <property type="evidence" value="ECO:0007669"/>
    <property type="project" value="UniProtKB-KW"/>
</dbReference>
<gene>
    <name evidence="3" type="primary">epsD_1</name>
    <name evidence="3" type="ORF">MAMMFC1_00772</name>
</gene>
<evidence type="ECO:0000313" key="3">
    <source>
        <dbReference type="EMBL" id="BBB90124.1"/>
    </source>
</evidence>
<dbReference type="InterPro" id="IPR028098">
    <property type="entry name" value="Glyco_trans_4-like_N"/>
</dbReference>
<dbReference type="KEGG" id="mana:MAMMFC1_00772"/>
<dbReference type="SUPFAM" id="SSF53756">
    <property type="entry name" value="UDP-Glycosyltransferase/glycogen phosphorylase"/>
    <property type="match status" value="1"/>
</dbReference>
<dbReference type="AlphaFoldDB" id="A0A348AGC6"/>
<evidence type="ECO:0000259" key="2">
    <source>
        <dbReference type="Pfam" id="PF13477"/>
    </source>
</evidence>
<keyword evidence="3" id="KW-0808">Transferase</keyword>
<dbReference type="InterPro" id="IPR001296">
    <property type="entry name" value="Glyco_trans_1"/>
</dbReference>
<dbReference type="CDD" id="cd03808">
    <property type="entry name" value="GT4_CapM-like"/>
    <property type="match status" value="1"/>
</dbReference>
<proteinExistence type="predicted"/>
<name>A0A348AGC6_9FIRM</name>
<dbReference type="Pfam" id="PF00534">
    <property type="entry name" value="Glycos_transf_1"/>
    <property type="match status" value="1"/>
</dbReference>
<dbReference type="Gene3D" id="3.40.50.2000">
    <property type="entry name" value="Glycogen Phosphorylase B"/>
    <property type="match status" value="2"/>
</dbReference>
<keyword evidence="4" id="KW-1185">Reference proteome</keyword>
<feature type="domain" description="Glycosyl transferase family 1" evidence="1">
    <location>
        <begin position="188"/>
        <end position="355"/>
    </location>
</feature>
<reference evidence="3 4" key="1">
    <citation type="journal article" date="2018" name="Int. J. Syst. Evol. Microbiol.">
        <title>Methylomusa anaerophila gen. nov., sp. nov., an anaerobic methanol-utilizing bacterium isolated from a microbial fuel cell.</title>
        <authorList>
            <person name="Amano N."/>
            <person name="Yamamuro A."/>
            <person name="Miyahara M."/>
            <person name="Kouzuma A."/>
            <person name="Abe T."/>
            <person name="Watanabe K."/>
        </authorList>
    </citation>
    <scope>NUCLEOTIDE SEQUENCE [LARGE SCALE GENOMIC DNA]</scope>
    <source>
        <strain evidence="3 4">MMFC1</strain>
    </source>
</reference>
<accession>A0A348AGC6</accession>
<organism evidence="3 4">
    <name type="scientific">Methylomusa anaerophila</name>
    <dbReference type="NCBI Taxonomy" id="1930071"/>
    <lineage>
        <taxon>Bacteria</taxon>
        <taxon>Bacillati</taxon>
        <taxon>Bacillota</taxon>
        <taxon>Negativicutes</taxon>
        <taxon>Selenomonadales</taxon>
        <taxon>Sporomusaceae</taxon>
        <taxon>Methylomusa</taxon>
    </lineage>
</organism>
<dbReference type="Pfam" id="PF13477">
    <property type="entry name" value="Glyco_trans_4_2"/>
    <property type="match status" value="1"/>
</dbReference>
<dbReference type="PANTHER" id="PTHR12526">
    <property type="entry name" value="GLYCOSYLTRANSFERASE"/>
    <property type="match status" value="1"/>
</dbReference>